<dbReference type="Proteomes" id="UP001060085">
    <property type="component" value="Linkage Group LG08"/>
</dbReference>
<evidence type="ECO:0000313" key="2">
    <source>
        <dbReference type="Proteomes" id="UP001060085"/>
    </source>
</evidence>
<dbReference type="EMBL" id="CM044708">
    <property type="protein sequence ID" value="KAI5647679.1"/>
    <property type="molecule type" value="Genomic_DNA"/>
</dbReference>
<evidence type="ECO:0000313" key="1">
    <source>
        <dbReference type="EMBL" id="KAI5647679.1"/>
    </source>
</evidence>
<sequence>MENVNHGDSAILQTGGQKAASPALAQMGSECKPSKFHYDITMSKRTRKPSNVNKEATHVQECESAEENAEKVSDGQKENDTKKSLKLKELIEGRSLNQHFTEEEENQLQLSIIQQEGGFQRVKLKRMVSRYAKVLSHLIKLKKNPEKPFRKKPLLQLTN</sequence>
<comment type="caution">
    <text evidence="1">The sequence shown here is derived from an EMBL/GenBank/DDBJ whole genome shotgun (WGS) entry which is preliminary data.</text>
</comment>
<accession>A0ACB9ZJY5</accession>
<gene>
    <name evidence="1" type="ORF">M9H77_33684</name>
</gene>
<organism evidence="1 2">
    <name type="scientific">Catharanthus roseus</name>
    <name type="common">Madagascar periwinkle</name>
    <name type="synonym">Vinca rosea</name>
    <dbReference type="NCBI Taxonomy" id="4058"/>
    <lineage>
        <taxon>Eukaryota</taxon>
        <taxon>Viridiplantae</taxon>
        <taxon>Streptophyta</taxon>
        <taxon>Embryophyta</taxon>
        <taxon>Tracheophyta</taxon>
        <taxon>Spermatophyta</taxon>
        <taxon>Magnoliopsida</taxon>
        <taxon>eudicotyledons</taxon>
        <taxon>Gunneridae</taxon>
        <taxon>Pentapetalae</taxon>
        <taxon>asterids</taxon>
        <taxon>lamiids</taxon>
        <taxon>Gentianales</taxon>
        <taxon>Apocynaceae</taxon>
        <taxon>Rauvolfioideae</taxon>
        <taxon>Vinceae</taxon>
        <taxon>Catharanthinae</taxon>
        <taxon>Catharanthus</taxon>
    </lineage>
</organism>
<reference evidence="2" key="1">
    <citation type="journal article" date="2023" name="Nat. Plants">
        <title>Single-cell RNA sequencing provides a high-resolution roadmap for understanding the multicellular compartmentation of specialized metabolism.</title>
        <authorList>
            <person name="Sun S."/>
            <person name="Shen X."/>
            <person name="Li Y."/>
            <person name="Li Y."/>
            <person name="Wang S."/>
            <person name="Li R."/>
            <person name="Zhang H."/>
            <person name="Shen G."/>
            <person name="Guo B."/>
            <person name="Wei J."/>
            <person name="Xu J."/>
            <person name="St-Pierre B."/>
            <person name="Chen S."/>
            <person name="Sun C."/>
        </authorList>
    </citation>
    <scope>NUCLEOTIDE SEQUENCE [LARGE SCALE GENOMIC DNA]</scope>
</reference>
<name>A0ACB9ZJY5_CATRO</name>
<proteinExistence type="predicted"/>
<protein>
    <submittedName>
        <fullName evidence="1">Uncharacterized protein</fullName>
    </submittedName>
</protein>
<keyword evidence="2" id="KW-1185">Reference proteome</keyword>